<dbReference type="AlphaFoldDB" id="A0A8R1XN17"/>
<dbReference type="EMBL" id="CMVM020000333">
    <property type="status" value="NOT_ANNOTATED_CDS"/>
    <property type="molecule type" value="Genomic_DNA"/>
</dbReference>
<proteinExistence type="predicted"/>
<dbReference type="EnsemblMetazoa" id="OVOC10352.1">
    <property type="protein sequence ID" value="OVOC10352.1"/>
    <property type="gene ID" value="WBGene00247161"/>
</dbReference>
<organism evidence="1 2">
    <name type="scientific">Onchocerca volvulus</name>
    <dbReference type="NCBI Taxonomy" id="6282"/>
    <lineage>
        <taxon>Eukaryota</taxon>
        <taxon>Metazoa</taxon>
        <taxon>Ecdysozoa</taxon>
        <taxon>Nematoda</taxon>
        <taxon>Chromadorea</taxon>
        <taxon>Rhabditida</taxon>
        <taxon>Spirurina</taxon>
        <taxon>Spiruromorpha</taxon>
        <taxon>Filarioidea</taxon>
        <taxon>Onchocercidae</taxon>
        <taxon>Onchocerca</taxon>
    </lineage>
</organism>
<evidence type="ECO:0000313" key="1">
    <source>
        <dbReference type="EnsemblMetazoa" id="OVOC10352.1"/>
    </source>
</evidence>
<sequence>MLVNVDEHVETIDVIRRQRNFTANLNRNQNFFLSFDLIDDTDEITKYSCGIHRDISMTSKFSSLSRCLITAANRKDDDTAPKGTLAKRKITQQRKQQLRIDYIKKII</sequence>
<dbReference type="EMBL" id="CMVM020000334">
    <property type="status" value="NOT_ANNOTATED_CDS"/>
    <property type="molecule type" value="Genomic_DNA"/>
</dbReference>
<accession>A0A8R1XN17</accession>
<evidence type="ECO:0000313" key="2">
    <source>
        <dbReference type="Proteomes" id="UP000024404"/>
    </source>
</evidence>
<keyword evidence="2" id="KW-1185">Reference proteome</keyword>
<dbReference type="Proteomes" id="UP000024404">
    <property type="component" value="Unassembled WGS sequence"/>
</dbReference>
<name>A0A8R1XN17_ONCVO</name>
<reference evidence="2" key="1">
    <citation type="submission" date="2013-10" db="EMBL/GenBank/DDBJ databases">
        <title>Genome sequencing of Onchocerca volvulus.</title>
        <authorList>
            <person name="Cotton J."/>
            <person name="Tsai J."/>
            <person name="Stanley E."/>
            <person name="Tracey A."/>
            <person name="Holroyd N."/>
            <person name="Lustigman S."/>
            <person name="Berriman M."/>
        </authorList>
    </citation>
    <scope>NUCLEOTIDE SEQUENCE</scope>
</reference>
<protein>
    <submittedName>
        <fullName evidence="1">Uncharacterized protein</fullName>
    </submittedName>
</protein>
<reference evidence="1" key="2">
    <citation type="submission" date="2022-06" db="UniProtKB">
        <authorList>
            <consortium name="EnsemblMetazoa"/>
        </authorList>
    </citation>
    <scope>IDENTIFICATION</scope>
</reference>